<dbReference type="RefSeq" id="WP_065350590.1">
    <property type="nucleotide sequence ID" value="NZ_LT222319.1"/>
</dbReference>
<sequence>MARITLTDFDEWLDDAVQSEVEDVYALSEAVDGETEFAQYKAERAPNGQLFVSYGEDSPWLRLPTEAAKQGFLRRLGGRYVGEGGMDIGAWYVMHMGLASDYRKGA</sequence>
<organism evidence="1 2">
    <name type="scientific">Pseudomonas cerasi</name>
    <dbReference type="NCBI Taxonomy" id="1583341"/>
    <lineage>
        <taxon>Bacteria</taxon>
        <taxon>Pseudomonadati</taxon>
        <taxon>Pseudomonadota</taxon>
        <taxon>Gammaproteobacteria</taxon>
        <taxon>Pseudomonadales</taxon>
        <taxon>Pseudomonadaceae</taxon>
        <taxon>Pseudomonas</taxon>
    </lineage>
</organism>
<keyword evidence="2" id="KW-1185">Reference proteome</keyword>
<proteinExistence type="predicted"/>
<evidence type="ECO:0000313" key="2">
    <source>
        <dbReference type="Proteomes" id="UP000239025"/>
    </source>
</evidence>
<reference evidence="2" key="1">
    <citation type="submission" date="2017-11" db="EMBL/GenBank/DDBJ databases">
        <authorList>
            <person name="Blom J."/>
        </authorList>
    </citation>
    <scope>NUCLEOTIDE SEQUENCE [LARGE SCALE GENOMIC DNA]</scope>
</reference>
<accession>A0A193SUR4</accession>
<dbReference type="AlphaFoldDB" id="A0A193SUR4"/>
<dbReference type="EMBL" id="LT963395">
    <property type="protein sequence ID" value="SOS22876.1"/>
    <property type="molecule type" value="Genomic_DNA"/>
</dbReference>
<evidence type="ECO:0000313" key="1">
    <source>
        <dbReference type="EMBL" id="SOS22876.1"/>
    </source>
</evidence>
<gene>
    <name evidence="1" type="ORF">PL963_04412</name>
</gene>
<dbReference type="Proteomes" id="UP000239025">
    <property type="component" value="Chromosome 1"/>
</dbReference>
<protein>
    <submittedName>
        <fullName evidence="1">Uncharacterized protein</fullName>
    </submittedName>
</protein>
<name>A0A193SUR4_9PSED</name>